<evidence type="ECO:0000256" key="3">
    <source>
        <dbReference type="ARBA" id="ARBA00022989"/>
    </source>
</evidence>
<dbReference type="KEGG" id="pcy:PCYB_093360"/>
<keyword evidence="5" id="KW-0732">Signal</keyword>
<feature type="signal peptide" evidence="5">
    <location>
        <begin position="1"/>
        <end position="21"/>
    </location>
</feature>
<dbReference type="PhylomeDB" id="K6UDG3"/>
<keyword evidence="4" id="KW-0472">Membrane</keyword>
<protein>
    <recommendedName>
        <fullName evidence="6">Thioredoxin domain-containing protein</fullName>
    </recommendedName>
</protein>
<comment type="subcellular location">
    <subcellularLocation>
        <location evidence="1">Membrane</location>
        <topology evidence="1">Single-pass membrane protein</topology>
    </subcellularLocation>
</comment>
<evidence type="ECO:0000313" key="8">
    <source>
        <dbReference type="Proteomes" id="UP000006319"/>
    </source>
</evidence>
<evidence type="ECO:0000259" key="6">
    <source>
        <dbReference type="PROSITE" id="PS51352"/>
    </source>
</evidence>
<evidence type="ECO:0000256" key="2">
    <source>
        <dbReference type="ARBA" id="ARBA00022692"/>
    </source>
</evidence>
<feature type="domain" description="Thioredoxin" evidence="6">
    <location>
        <begin position="21"/>
        <end position="140"/>
    </location>
</feature>
<dbReference type="SUPFAM" id="SSF52833">
    <property type="entry name" value="Thioredoxin-like"/>
    <property type="match status" value="2"/>
</dbReference>
<dbReference type="RefSeq" id="XP_004222498.1">
    <property type="nucleotide sequence ID" value="XM_004222450.1"/>
</dbReference>
<dbReference type="Gene3D" id="3.40.30.10">
    <property type="entry name" value="Glutaredoxin"/>
    <property type="match status" value="2"/>
</dbReference>
<sequence length="339" mass="39862">MTGSLLLCSSLLLFCLACANCKLSYPQRDLLKIDAHNAQTVFDTNEYWLVKFYAPQCVHCKRIWSTIMNVKIDVQNDDKRRVYFGEVNCDDTNGRRVCEQYDVFKIPQLKLFKGNELLSTYSYTTNDEHSIKKWINYVTTPVFWAVHSEEELNSCQTDDNFFLTCSENLSDDLIKAAKLYSEECYFINIKNVELCDKLSIKANHLHVRGEEEHATYDLNKIDFEELKSFMNKNRHKRLGEFIFAYIDGKYYEENLELYGTDARKYPQIIVFSKRPQEYYFEDYFDLDHLDDVIDQIVKGSIKPKAETFVKSTILLTKLKKHINYIIEKAFKADFTSFIG</sequence>
<dbReference type="AlphaFoldDB" id="K6UDG3"/>
<dbReference type="GeneID" id="14692905"/>
<keyword evidence="2" id="KW-0812">Transmembrane</keyword>
<organism evidence="7 8">
    <name type="scientific">Plasmodium cynomolgi (strain B)</name>
    <dbReference type="NCBI Taxonomy" id="1120755"/>
    <lineage>
        <taxon>Eukaryota</taxon>
        <taxon>Sar</taxon>
        <taxon>Alveolata</taxon>
        <taxon>Apicomplexa</taxon>
        <taxon>Aconoidasida</taxon>
        <taxon>Haemosporida</taxon>
        <taxon>Plasmodiidae</taxon>
        <taxon>Plasmodium</taxon>
        <taxon>Plasmodium (Plasmodium)</taxon>
    </lineage>
</organism>
<reference evidence="7 8" key="1">
    <citation type="journal article" date="2012" name="Nat. Genet.">
        <title>Plasmodium cynomolgi genome sequences provide insight into Plasmodium vivax and the monkey malaria clade.</title>
        <authorList>
            <person name="Tachibana S."/>
            <person name="Sullivan S.A."/>
            <person name="Kawai S."/>
            <person name="Nakamura S."/>
            <person name="Kim H.R."/>
            <person name="Goto N."/>
            <person name="Arisue N."/>
            <person name="Palacpac N.M.Q."/>
            <person name="Honma H."/>
            <person name="Yagi M."/>
            <person name="Tougan T."/>
            <person name="Katakai Y."/>
            <person name="Kaneko O."/>
            <person name="Mita T."/>
            <person name="Kita K."/>
            <person name="Yasutomi Y."/>
            <person name="Sutton P.L."/>
            <person name="Shakhbatyan R."/>
            <person name="Horii T."/>
            <person name="Yasunaga T."/>
            <person name="Barnwell J.W."/>
            <person name="Escalante A.A."/>
            <person name="Carlton J.M."/>
            <person name="Tanabe K."/>
        </authorList>
    </citation>
    <scope>NUCLEOTIDE SEQUENCE [LARGE SCALE GENOMIC DNA]</scope>
    <source>
        <strain evidence="7 8">B</strain>
    </source>
</reference>
<dbReference type="InterPro" id="IPR052250">
    <property type="entry name" value="PDI_TMX3"/>
</dbReference>
<evidence type="ECO:0000256" key="4">
    <source>
        <dbReference type="ARBA" id="ARBA00023136"/>
    </source>
</evidence>
<feature type="non-terminal residue" evidence="7">
    <location>
        <position position="339"/>
    </location>
</feature>
<dbReference type="EMBL" id="DF157101">
    <property type="protein sequence ID" value="GAB66551.1"/>
    <property type="molecule type" value="Genomic_DNA"/>
</dbReference>
<evidence type="ECO:0000313" key="7">
    <source>
        <dbReference type="EMBL" id="GAB66551.1"/>
    </source>
</evidence>
<feature type="chain" id="PRO_5003894852" description="Thioredoxin domain-containing protein" evidence="5">
    <location>
        <begin position="22"/>
        <end position="339"/>
    </location>
</feature>
<dbReference type="InterPro" id="IPR013766">
    <property type="entry name" value="Thioredoxin_domain"/>
</dbReference>
<keyword evidence="8" id="KW-1185">Reference proteome</keyword>
<gene>
    <name evidence="7" type="ORF">PCYB_093360</name>
</gene>
<dbReference type="Proteomes" id="UP000006319">
    <property type="component" value="Chromosome 9"/>
</dbReference>
<dbReference type="VEuPathDB" id="PlasmoDB:PCYB_093360"/>
<dbReference type="GO" id="GO:0005783">
    <property type="term" value="C:endoplasmic reticulum"/>
    <property type="evidence" value="ECO:0007669"/>
    <property type="project" value="TreeGrafter"/>
</dbReference>
<dbReference type="OrthoDB" id="427280at2759"/>
<evidence type="ECO:0000256" key="5">
    <source>
        <dbReference type="SAM" id="SignalP"/>
    </source>
</evidence>
<dbReference type="CDD" id="cd02961">
    <property type="entry name" value="PDI_a_family"/>
    <property type="match status" value="1"/>
</dbReference>
<dbReference type="PANTHER" id="PTHR46426">
    <property type="entry name" value="PROTEIN DISULFIDE-ISOMERASE TMX3"/>
    <property type="match status" value="1"/>
</dbReference>
<accession>K6UDG3</accession>
<dbReference type="Pfam" id="PF13848">
    <property type="entry name" value="Thioredoxin_6"/>
    <property type="match status" value="1"/>
</dbReference>
<dbReference type="eggNOG" id="KOG0190">
    <property type="taxonomic scope" value="Eukaryota"/>
</dbReference>
<evidence type="ECO:0000256" key="1">
    <source>
        <dbReference type="ARBA" id="ARBA00004167"/>
    </source>
</evidence>
<proteinExistence type="predicted"/>
<dbReference type="InterPro" id="IPR036249">
    <property type="entry name" value="Thioredoxin-like_sf"/>
</dbReference>
<keyword evidence="3" id="KW-1133">Transmembrane helix</keyword>
<dbReference type="PROSITE" id="PS51352">
    <property type="entry name" value="THIOREDOXIN_2"/>
    <property type="match status" value="1"/>
</dbReference>
<dbReference type="PANTHER" id="PTHR46426:SF1">
    <property type="entry name" value="PROTEIN DISULFIDE-ISOMERASE TMX3"/>
    <property type="match status" value="1"/>
</dbReference>
<dbReference type="GO" id="GO:0016020">
    <property type="term" value="C:membrane"/>
    <property type="evidence" value="ECO:0007669"/>
    <property type="project" value="UniProtKB-SubCell"/>
</dbReference>
<dbReference type="Pfam" id="PF00085">
    <property type="entry name" value="Thioredoxin"/>
    <property type="match status" value="1"/>
</dbReference>
<name>K6UDG3_PLACD</name>